<comment type="caution">
    <text evidence="6">The sequence shown here is derived from an EMBL/GenBank/DDBJ whole genome shotgun (WGS) entry which is preliminary data.</text>
</comment>
<evidence type="ECO:0000256" key="2">
    <source>
        <dbReference type="ARBA" id="ARBA00022679"/>
    </source>
</evidence>
<sequence>MGKYYIGFDAGTQSVKVVMYSLEMECIAEANYPTFFEYPHPGWVQMNVDEYLDAVKKGIRDVVNVAKEKGIDPSEIRAIFGDGIICGIVGVDESGAAITPYINYLDSRTQKDTEELTAKNLDIWARETGNAVPNCMFPAMFARWFLKNNEEFKAKGKKFMHNAPYVLSRLAGLKAEDAFIDWGAMSGWGLGYNVYKKEWSQEQLDILGIDISYMPKIVKPWDIIGGLTEENAAFTGLMPGTPICGGAGDTMQSMIGCGLTEVNQAADVAGTCAMFCVSTDGIKPELSTPESGLIFNSGTMENTYFYWGYIRTGGLSLRWYRDNICDKEGDGEYYDILSEKAKEVPAGSNGVLFLPYLTGGYGDFANASGAFLNMTMDTNQEVLWRAVLEAIGYDYISVTDVYRAGGVSLDKITVTEGGSRSDLWNQIKADMLNSTVTTLKKAGGAVMTNVVVAAYAVGDIDNLKDSFNSWLEVKKVYTPNPENTEYYRSIYNMQNKLVREDMKPTFDMLEKIREYK</sequence>
<dbReference type="Gene3D" id="3.30.420.40">
    <property type="match status" value="2"/>
</dbReference>
<dbReference type="Pfam" id="PF00370">
    <property type="entry name" value="FGGY_N"/>
    <property type="match status" value="1"/>
</dbReference>
<dbReference type="InterPro" id="IPR018484">
    <property type="entry name" value="FGGY_N"/>
</dbReference>
<comment type="similarity">
    <text evidence="1">Belongs to the FGGY kinase family.</text>
</comment>
<dbReference type="GO" id="GO:0005975">
    <property type="term" value="P:carbohydrate metabolic process"/>
    <property type="evidence" value="ECO:0007669"/>
    <property type="project" value="InterPro"/>
</dbReference>
<keyword evidence="2" id="KW-0808">Transferase</keyword>
<evidence type="ECO:0000259" key="4">
    <source>
        <dbReference type="Pfam" id="PF00370"/>
    </source>
</evidence>
<dbReference type="CDD" id="cd00366">
    <property type="entry name" value="ASKHA_NBD_FGGY"/>
    <property type="match status" value="1"/>
</dbReference>
<gene>
    <name evidence="6" type="ORF">FYJ25_00965</name>
</gene>
<evidence type="ECO:0000313" key="7">
    <source>
        <dbReference type="Proteomes" id="UP000433359"/>
    </source>
</evidence>
<protein>
    <submittedName>
        <fullName evidence="6">FGGY-family carbohydrate kinase</fullName>
    </submittedName>
</protein>
<dbReference type="RefSeq" id="WP_154580302.1">
    <property type="nucleotide sequence ID" value="NZ_VULP01000001.1"/>
</dbReference>
<evidence type="ECO:0000256" key="3">
    <source>
        <dbReference type="ARBA" id="ARBA00022777"/>
    </source>
</evidence>
<feature type="domain" description="Carbohydrate kinase FGGY N-terminal" evidence="4">
    <location>
        <begin position="4"/>
        <end position="256"/>
    </location>
</feature>
<keyword evidence="3 6" id="KW-0418">Kinase</keyword>
<dbReference type="InterPro" id="IPR018485">
    <property type="entry name" value="FGGY_C"/>
</dbReference>
<dbReference type="GO" id="GO:0016301">
    <property type="term" value="F:kinase activity"/>
    <property type="evidence" value="ECO:0007669"/>
    <property type="project" value="UniProtKB-KW"/>
</dbReference>
<dbReference type="InterPro" id="IPR050406">
    <property type="entry name" value="FGGY_Carb_Kinase"/>
</dbReference>
<proteinExistence type="inferred from homology"/>
<feature type="domain" description="Carbohydrate kinase FGGY C-terminal" evidence="5">
    <location>
        <begin position="269"/>
        <end position="456"/>
    </location>
</feature>
<accession>A0A6N7Y960</accession>
<dbReference type="InterPro" id="IPR043129">
    <property type="entry name" value="ATPase_NBD"/>
</dbReference>
<organism evidence="6 7">
    <name type="scientific">Anaerobutyricum soehngenii</name>
    <dbReference type="NCBI Taxonomy" id="105843"/>
    <lineage>
        <taxon>Bacteria</taxon>
        <taxon>Bacillati</taxon>
        <taxon>Bacillota</taxon>
        <taxon>Clostridia</taxon>
        <taxon>Lachnospirales</taxon>
        <taxon>Lachnospiraceae</taxon>
        <taxon>Anaerobutyricum</taxon>
    </lineage>
</organism>
<name>A0A6N7Y960_9FIRM</name>
<dbReference type="SUPFAM" id="SSF53067">
    <property type="entry name" value="Actin-like ATPase domain"/>
    <property type="match status" value="2"/>
</dbReference>
<dbReference type="EMBL" id="VULP01000001">
    <property type="protein sequence ID" value="MSU80963.1"/>
    <property type="molecule type" value="Genomic_DNA"/>
</dbReference>
<dbReference type="InterPro" id="IPR000577">
    <property type="entry name" value="Carb_kinase_FGGY"/>
</dbReference>
<dbReference type="AlphaFoldDB" id="A0A6N7Y960"/>
<dbReference type="Pfam" id="PF02782">
    <property type="entry name" value="FGGY_C"/>
    <property type="match status" value="1"/>
</dbReference>
<evidence type="ECO:0000313" key="6">
    <source>
        <dbReference type="EMBL" id="MSU80963.1"/>
    </source>
</evidence>
<evidence type="ECO:0000259" key="5">
    <source>
        <dbReference type="Pfam" id="PF02782"/>
    </source>
</evidence>
<dbReference type="Proteomes" id="UP000433359">
    <property type="component" value="Unassembled WGS sequence"/>
</dbReference>
<reference evidence="6 7" key="1">
    <citation type="submission" date="2019-08" db="EMBL/GenBank/DDBJ databases">
        <title>In-depth cultivation of the pig gut microbiome towards novel bacterial diversity and tailored functional studies.</title>
        <authorList>
            <person name="Wylensek D."/>
            <person name="Hitch T.C.A."/>
            <person name="Clavel T."/>
        </authorList>
    </citation>
    <scope>NUCLEOTIDE SEQUENCE [LARGE SCALE GENOMIC DNA]</scope>
    <source>
        <strain evidence="6 7">BSM-383-APC-4H</strain>
    </source>
</reference>
<dbReference type="PANTHER" id="PTHR43095">
    <property type="entry name" value="SUGAR KINASE"/>
    <property type="match status" value="1"/>
</dbReference>
<dbReference type="PIRSF" id="PIRSF000538">
    <property type="entry name" value="GlpK"/>
    <property type="match status" value="1"/>
</dbReference>
<evidence type="ECO:0000256" key="1">
    <source>
        <dbReference type="ARBA" id="ARBA00009156"/>
    </source>
</evidence>